<proteinExistence type="predicted"/>
<accession>A0A0B7FZI7</accession>
<feature type="compositionally biased region" description="Basic and acidic residues" evidence="3">
    <location>
        <begin position="616"/>
        <end position="636"/>
    </location>
</feature>
<dbReference type="SMART" id="SM00028">
    <property type="entry name" value="TPR"/>
    <property type="match status" value="6"/>
</dbReference>
<keyword evidence="2" id="KW-0802">TPR repeat</keyword>
<feature type="region of interest" description="Disordered" evidence="3">
    <location>
        <begin position="614"/>
        <end position="639"/>
    </location>
</feature>
<dbReference type="InterPro" id="IPR011990">
    <property type="entry name" value="TPR-like_helical_dom_sf"/>
</dbReference>
<organism evidence="4 5">
    <name type="scientific">Thanatephorus cucumeris (strain AG1-IB / isolate 7/3/14)</name>
    <name type="common">Lettuce bottom rot fungus</name>
    <name type="synonym">Rhizoctonia solani</name>
    <dbReference type="NCBI Taxonomy" id="1108050"/>
    <lineage>
        <taxon>Eukaryota</taxon>
        <taxon>Fungi</taxon>
        <taxon>Dikarya</taxon>
        <taxon>Basidiomycota</taxon>
        <taxon>Agaricomycotina</taxon>
        <taxon>Agaricomycetes</taxon>
        <taxon>Cantharellales</taxon>
        <taxon>Ceratobasidiaceae</taxon>
        <taxon>Rhizoctonia</taxon>
        <taxon>Rhizoctonia solani AG-1</taxon>
    </lineage>
</organism>
<evidence type="ECO:0000256" key="1">
    <source>
        <dbReference type="ARBA" id="ARBA00022737"/>
    </source>
</evidence>
<dbReference type="OrthoDB" id="10263032at2759"/>
<dbReference type="STRING" id="1108050.A0A0B7FZI7"/>
<keyword evidence="5" id="KW-1185">Reference proteome</keyword>
<dbReference type="InterPro" id="IPR019734">
    <property type="entry name" value="TPR_rpt"/>
</dbReference>
<sequence length="883" mass="99336">MPPKALPKPVVLASKEQSLFKELLSLYETRQYKKAIKTADTILKKAPTHGETICMKGLVLTNMHGKRDEGVELVRKGLALGLESHICWHVYGLVLKQEKNYAQALGAYSRALKYDVDNMNILRDAAQLQMQLRQFDQLVQTRHTLLTLRPTMRQSWVALAVAYQMSGDLEKADKVLTSYKSMLKNVPDYDYEHSELLLYHLRIMENLGKHEEVLAALDVYSKQRQILDRTAIVEFRARNLGLANRKPEAAHEWTTLIEQNYESYAYYRGLLSTQNVDLDNLTEETRAAALALLKKLATQYPGATAPKRLSLDVALGDEFKTLAEAYIWIGLQRGVPSLFVDIKSLYKNDEKRAIVEELVEAFLPKLKPEHELKETKPATNGETTPEPPTTYLWALYFLGQHYSYCGNQEKALSLLDTAIGHTPTLPELYTARGRALKRAGDFVGASLAVEAGRLLDGQDRWLNGKSAKYAMRTGRVEDAQNLLGLFTRKDAVSPSADLTEMQSLAYLMQEGDAHKRAGRIPMALKRYNSIAQIFEDIWDDQYDFHSYCIRKYTLSIYTDTIHWEDRVKEHSAYRKAAVEAAKIYIRLHDDPSLVAACTPKLTAEEKKAKAKAVKAASKEPKKTNNVKEEEVLPPKDDDPDGLKLLSQANPIEQALKLLRPLEALQVQDISVWLAIYDVAIRRKKYLQALKALNAVKKLSPDHHELHWRIVDFRLQTASEAALDASVKATIDRSLNKLIPLQQSPEAFNTEYLQRVSTPGAKFGSALAVLKIHGAEAGQAEAEGLVFQTLHPEAKASILDLLEGANLLQDVIKSKRADEFKAEGQKLHPLSTALRTEQELESLRSELVGAGQKAEEAKPCPVALHIHLEYAHNILIILWETTAT</sequence>
<dbReference type="EMBL" id="LN679107">
    <property type="protein sequence ID" value="CEL63105.1"/>
    <property type="molecule type" value="Genomic_DNA"/>
</dbReference>
<protein>
    <submittedName>
        <fullName evidence="4">Uncharacterized protein</fullName>
    </submittedName>
</protein>
<evidence type="ECO:0000256" key="3">
    <source>
        <dbReference type="SAM" id="MobiDB-lite"/>
    </source>
</evidence>
<dbReference type="PIRSF" id="PIRSF000422">
    <property type="entry name" value="N-terminal-AcTrfase-A_aux_su"/>
    <property type="match status" value="1"/>
</dbReference>
<dbReference type="InterPro" id="IPR021183">
    <property type="entry name" value="NatA_aux_su"/>
</dbReference>
<dbReference type="PANTHER" id="PTHR22767:SF2">
    <property type="entry name" value="N(ALPHA)-ACETYLTRANSFERASE 15_16, ISOFORM A"/>
    <property type="match status" value="1"/>
</dbReference>
<dbReference type="Gene3D" id="1.25.40.1040">
    <property type="match status" value="1"/>
</dbReference>
<evidence type="ECO:0000313" key="4">
    <source>
        <dbReference type="EMBL" id="CEL63105.1"/>
    </source>
</evidence>
<dbReference type="Proteomes" id="UP000059188">
    <property type="component" value="Unassembled WGS sequence"/>
</dbReference>
<dbReference type="Pfam" id="PF12569">
    <property type="entry name" value="NatA_aux_su"/>
    <property type="match status" value="1"/>
</dbReference>
<dbReference type="PANTHER" id="PTHR22767">
    <property type="entry name" value="N-TERMINAL ACETYLTRANSFERASE-RELATED"/>
    <property type="match status" value="1"/>
</dbReference>
<name>A0A0B7FZI7_THACB</name>
<dbReference type="GO" id="GO:0031415">
    <property type="term" value="C:NatA complex"/>
    <property type="evidence" value="ECO:0007669"/>
    <property type="project" value="TreeGrafter"/>
</dbReference>
<dbReference type="Gene3D" id="1.25.40.1010">
    <property type="match status" value="1"/>
</dbReference>
<keyword evidence="1" id="KW-0677">Repeat</keyword>
<evidence type="ECO:0000256" key="2">
    <source>
        <dbReference type="ARBA" id="ARBA00022803"/>
    </source>
</evidence>
<gene>
    <name evidence="4" type="primary">Nat1</name>
    <name evidence="4" type="ORF">RSOLAG1IB_05145</name>
</gene>
<evidence type="ECO:0000313" key="5">
    <source>
        <dbReference type="Proteomes" id="UP000059188"/>
    </source>
</evidence>
<dbReference type="AlphaFoldDB" id="A0A0B7FZI7"/>
<dbReference type="SUPFAM" id="SSF48452">
    <property type="entry name" value="TPR-like"/>
    <property type="match status" value="1"/>
</dbReference>
<reference evidence="4 5" key="1">
    <citation type="submission" date="2014-11" db="EMBL/GenBank/DDBJ databases">
        <authorList>
            <person name="Wibberg Daniel"/>
        </authorList>
    </citation>
    <scope>NUCLEOTIDE SEQUENCE [LARGE SCALE GENOMIC DNA]</scope>
    <source>
        <strain evidence="4">Rhizoctonia solani AG1-IB 7/3/14</strain>
    </source>
</reference>